<organism evidence="1 2">
    <name type="scientific">Caerostris extrusa</name>
    <name type="common">Bark spider</name>
    <name type="synonym">Caerostris bankana</name>
    <dbReference type="NCBI Taxonomy" id="172846"/>
    <lineage>
        <taxon>Eukaryota</taxon>
        <taxon>Metazoa</taxon>
        <taxon>Ecdysozoa</taxon>
        <taxon>Arthropoda</taxon>
        <taxon>Chelicerata</taxon>
        <taxon>Arachnida</taxon>
        <taxon>Araneae</taxon>
        <taxon>Araneomorphae</taxon>
        <taxon>Entelegynae</taxon>
        <taxon>Araneoidea</taxon>
        <taxon>Araneidae</taxon>
        <taxon>Caerostris</taxon>
    </lineage>
</organism>
<evidence type="ECO:0000313" key="1">
    <source>
        <dbReference type="EMBL" id="GIY80695.1"/>
    </source>
</evidence>
<gene>
    <name evidence="1" type="ORF">CEXT_790471</name>
</gene>
<reference evidence="1 2" key="1">
    <citation type="submission" date="2021-06" db="EMBL/GenBank/DDBJ databases">
        <title>Caerostris extrusa draft genome.</title>
        <authorList>
            <person name="Kono N."/>
            <person name="Arakawa K."/>
        </authorList>
    </citation>
    <scope>NUCLEOTIDE SEQUENCE [LARGE SCALE GENOMIC DNA]</scope>
</reference>
<comment type="caution">
    <text evidence="1">The sequence shown here is derived from an EMBL/GenBank/DDBJ whole genome shotgun (WGS) entry which is preliminary data.</text>
</comment>
<keyword evidence="2" id="KW-1185">Reference proteome</keyword>
<evidence type="ECO:0000313" key="2">
    <source>
        <dbReference type="Proteomes" id="UP001054945"/>
    </source>
</evidence>
<name>A0AAV4WCW1_CAEEX</name>
<proteinExistence type="predicted"/>
<dbReference type="EMBL" id="BPLR01016045">
    <property type="protein sequence ID" value="GIY80695.1"/>
    <property type="molecule type" value="Genomic_DNA"/>
</dbReference>
<protein>
    <submittedName>
        <fullName evidence="1">Uncharacterized protein</fullName>
    </submittedName>
</protein>
<sequence>MLNISKLQTQEQCCSFTNLKRITGKVITTKFAEENSKLRNTEKHRAILRYTRGPTNAIHSRITTDAEDQRNHSRALAYPTNSISFPCHFETLVYPPNPVICMEGRKHRVGISIRRCTPTYCSDCQGEGSSMPLPLPIPYLFIMSQNSNFEAGYIYSRMRLVSLCLDGGFEEVVIKDTKRSKVGGYASADEDIL</sequence>
<accession>A0AAV4WCW1</accession>
<dbReference type="Proteomes" id="UP001054945">
    <property type="component" value="Unassembled WGS sequence"/>
</dbReference>
<dbReference type="AlphaFoldDB" id="A0AAV4WCW1"/>